<evidence type="ECO:0000256" key="1">
    <source>
        <dbReference type="SAM" id="Phobius"/>
    </source>
</evidence>
<dbReference type="EMBL" id="LWQS01000052">
    <property type="protein sequence ID" value="OAN45768.1"/>
    <property type="molecule type" value="Genomic_DNA"/>
</dbReference>
<dbReference type="Proteomes" id="UP000078287">
    <property type="component" value="Unassembled WGS sequence"/>
</dbReference>
<dbReference type="AlphaFoldDB" id="A0A178MCL0"/>
<dbReference type="PANTHER" id="PTHR48090">
    <property type="entry name" value="UNDECAPRENYL-PHOSPHATE 4-DEOXY-4-FORMAMIDO-L-ARABINOSE TRANSFERASE-RELATED"/>
    <property type="match status" value="1"/>
</dbReference>
<dbReference type="PANTHER" id="PTHR48090:SF7">
    <property type="entry name" value="RFBJ PROTEIN"/>
    <property type="match status" value="1"/>
</dbReference>
<feature type="transmembrane region" description="Helical" evidence="1">
    <location>
        <begin position="272"/>
        <end position="299"/>
    </location>
</feature>
<dbReference type="Gene3D" id="3.90.550.10">
    <property type="entry name" value="Spore Coat Polysaccharide Biosynthesis Protein SpsA, Chain A"/>
    <property type="match status" value="1"/>
</dbReference>
<keyword evidence="4" id="KW-1185">Reference proteome</keyword>
<name>A0A178MCL0_9CHLR</name>
<dbReference type="InterPro" id="IPR001173">
    <property type="entry name" value="Glyco_trans_2-like"/>
</dbReference>
<feature type="domain" description="Glycosyltransferase 2-like" evidence="2">
    <location>
        <begin position="5"/>
        <end position="167"/>
    </location>
</feature>
<protein>
    <submittedName>
        <fullName evidence="3">Glycosyl transferase</fullName>
    </submittedName>
</protein>
<evidence type="ECO:0000313" key="3">
    <source>
        <dbReference type="EMBL" id="OAN45768.1"/>
    </source>
</evidence>
<proteinExistence type="predicted"/>
<sequence>MTTLSVVIPAYNEEDGIAAIVERVLAIRPALQEVGVDDLECIVVDDGSKDRTAAIVQSFGDRVRLIRQQNRGYGGALKTGFSQARGELIGFLDADSTYPPEYFPQMCKVALEGADIVIGSRMAGAHSEMPLVRRIGNTIFATMLSLVAGVRISDSASGQRVLRRSILPVIYPLPNTLDFTPAMSTRALHEGLRMVEVPIPYKERSGRSKLHVIRDGLRFTKSIVWTALTYNPVRIFGGVGLALLALALLITLGQSIGIGLGLLAGWSFPQLFGALVLAVAGVTLYTTGTSFSYLVALFHKRAIRQGLFGRRGNGRRIERHYWWLGLLAILGGIATYIAAVAFDLTNPALANSWFAPVVSAMLVLMGVQLVSAWGLARVLAELSRRESEQAADLNWTYTPLTTPVEPVAQTA</sequence>
<dbReference type="OrthoDB" id="9810303at2"/>
<dbReference type="CDD" id="cd04179">
    <property type="entry name" value="DPM_DPG-synthase_like"/>
    <property type="match status" value="1"/>
</dbReference>
<dbReference type="InterPro" id="IPR029044">
    <property type="entry name" value="Nucleotide-diphossugar_trans"/>
</dbReference>
<dbReference type="RefSeq" id="WP_066787291.1">
    <property type="nucleotide sequence ID" value="NZ_LWQS01000052.1"/>
</dbReference>
<feature type="transmembrane region" description="Helical" evidence="1">
    <location>
        <begin position="320"/>
        <end position="341"/>
    </location>
</feature>
<keyword evidence="1" id="KW-1133">Transmembrane helix</keyword>
<feature type="transmembrane region" description="Helical" evidence="1">
    <location>
        <begin position="241"/>
        <end position="266"/>
    </location>
</feature>
<gene>
    <name evidence="3" type="ORF">A6A03_14160</name>
</gene>
<evidence type="ECO:0000259" key="2">
    <source>
        <dbReference type="Pfam" id="PF00535"/>
    </source>
</evidence>
<keyword evidence="1" id="KW-0472">Membrane</keyword>
<dbReference type="SUPFAM" id="SSF53448">
    <property type="entry name" value="Nucleotide-diphospho-sugar transferases"/>
    <property type="match status" value="1"/>
</dbReference>
<dbReference type="GO" id="GO:0016740">
    <property type="term" value="F:transferase activity"/>
    <property type="evidence" value="ECO:0007669"/>
    <property type="project" value="UniProtKB-KW"/>
</dbReference>
<comment type="caution">
    <text evidence="3">The sequence shown here is derived from an EMBL/GenBank/DDBJ whole genome shotgun (WGS) entry which is preliminary data.</text>
</comment>
<keyword evidence="3" id="KW-0808">Transferase</keyword>
<accession>A0A178MCL0</accession>
<evidence type="ECO:0000313" key="4">
    <source>
        <dbReference type="Proteomes" id="UP000078287"/>
    </source>
</evidence>
<keyword evidence="1" id="KW-0812">Transmembrane</keyword>
<dbReference type="InterPro" id="IPR050256">
    <property type="entry name" value="Glycosyltransferase_2"/>
</dbReference>
<organism evidence="3 4">
    <name type="scientific">Chloroflexus islandicus</name>
    <dbReference type="NCBI Taxonomy" id="1707952"/>
    <lineage>
        <taxon>Bacteria</taxon>
        <taxon>Bacillati</taxon>
        <taxon>Chloroflexota</taxon>
        <taxon>Chloroflexia</taxon>
        <taxon>Chloroflexales</taxon>
        <taxon>Chloroflexineae</taxon>
        <taxon>Chloroflexaceae</taxon>
        <taxon>Chloroflexus</taxon>
    </lineage>
</organism>
<dbReference type="Pfam" id="PF00535">
    <property type="entry name" value="Glycos_transf_2"/>
    <property type="match status" value="1"/>
</dbReference>
<feature type="transmembrane region" description="Helical" evidence="1">
    <location>
        <begin position="353"/>
        <end position="376"/>
    </location>
</feature>
<dbReference type="STRING" id="1707952.A6A03_14160"/>
<reference evidence="3 4" key="1">
    <citation type="submission" date="2016-04" db="EMBL/GenBank/DDBJ databases">
        <title>Chloroflexus islandicus sp. nov., a thermophilic filamentous anoxygenic phototrophic bacterium from geyser Strokkur (Iceland).</title>
        <authorList>
            <person name="Gaisin V.A."/>
            <person name="Kalashnikov A.M."/>
            <person name="Sukhacheva M.V."/>
            <person name="Grouzdev D.S."/>
            <person name="Ivanov T.M."/>
            <person name="Kuznetsov B."/>
            <person name="Gorlenko V.M."/>
        </authorList>
    </citation>
    <scope>NUCLEOTIDE SEQUENCE [LARGE SCALE GENOMIC DNA]</scope>
    <source>
        <strain evidence="4">isl-2</strain>
    </source>
</reference>